<keyword evidence="5 8" id="KW-1133">Transmembrane helix</keyword>
<dbReference type="Gene3D" id="3.40.50.1820">
    <property type="entry name" value="alpha/beta hydrolase"/>
    <property type="match status" value="1"/>
</dbReference>
<evidence type="ECO:0000256" key="5">
    <source>
        <dbReference type="ARBA" id="ARBA00022989"/>
    </source>
</evidence>
<dbReference type="SUPFAM" id="SSF53474">
    <property type="entry name" value="alpha/beta-Hydrolases"/>
    <property type="match status" value="1"/>
</dbReference>
<protein>
    <recommendedName>
        <fullName evidence="10">GOLD domain-containing protein</fullName>
    </recommendedName>
</protein>
<evidence type="ECO:0000256" key="6">
    <source>
        <dbReference type="ARBA" id="ARBA00023136"/>
    </source>
</evidence>
<evidence type="ECO:0000256" key="3">
    <source>
        <dbReference type="ARBA" id="ARBA00022692"/>
    </source>
</evidence>
<feature type="transmembrane region" description="Helical" evidence="8">
    <location>
        <begin position="177"/>
        <end position="203"/>
    </location>
</feature>
<dbReference type="PROSITE" id="PS50866">
    <property type="entry name" value="GOLD"/>
    <property type="match status" value="1"/>
</dbReference>
<dbReference type="PANTHER" id="PTHR22811">
    <property type="entry name" value="TRANSMEMBRANE EMP24 DOMAIN-CONTAINING PROTEIN"/>
    <property type="match status" value="1"/>
</dbReference>
<dbReference type="SMART" id="SM01190">
    <property type="entry name" value="EMP24_GP25L"/>
    <property type="match status" value="1"/>
</dbReference>
<keyword evidence="12" id="KW-1185">Reference proteome</keyword>
<comment type="subcellular location">
    <subcellularLocation>
        <location evidence="7">Endomembrane system</location>
        <topology evidence="7">Single-pass membrane protein</topology>
    </subcellularLocation>
    <subcellularLocation>
        <location evidence="1">Membrane</location>
        <topology evidence="1">Single-pass type I membrane protein</topology>
    </subcellularLocation>
</comment>
<feature type="domain" description="GOLD" evidence="10">
    <location>
        <begin position="32"/>
        <end position="115"/>
    </location>
</feature>
<evidence type="ECO:0000259" key="10">
    <source>
        <dbReference type="PROSITE" id="PS50866"/>
    </source>
</evidence>
<dbReference type="Proteomes" id="UP001345013">
    <property type="component" value="Unassembled WGS sequence"/>
</dbReference>
<comment type="caution">
    <text evidence="11">The sequence shown here is derived from an EMBL/GenBank/DDBJ whole genome shotgun (WGS) entry which is preliminary data.</text>
</comment>
<dbReference type="InterPro" id="IPR009038">
    <property type="entry name" value="GOLD_dom"/>
</dbReference>
<dbReference type="SUPFAM" id="SSF101576">
    <property type="entry name" value="Supernatant protein factor (SPF), C-terminal domain"/>
    <property type="match status" value="1"/>
</dbReference>
<feature type="signal peptide" evidence="9">
    <location>
        <begin position="1"/>
        <end position="20"/>
    </location>
</feature>
<dbReference type="Pfam" id="PF07859">
    <property type="entry name" value="Abhydrolase_3"/>
    <property type="match status" value="1"/>
</dbReference>
<evidence type="ECO:0000256" key="7">
    <source>
        <dbReference type="ARBA" id="ARBA00037847"/>
    </source>
</evidence>
<evidence type="ECO:0000313" key="11">
    <source>
        <dbReference type="EMBL" id="KAK5089799.1"/>
    </source>
</evidence>
<evidence type="ECO:0000256" key="9">
    <source>
        <dbReference type="SAM" id="SignalP"/>
    </source>
</evidence>
<sequence length="632" mass="69419">MQLLIPLLSLLSLAISTVSATALTYKLSANEKACFFATVDRADAKIAFYFAVQSGGSFDVDYEVTNPQQREVLSGQKERQGDFVFTAKETGEYRFCFNNEMSTFADKMVDFEIAVEDEQKHAQIPTKGGADNTQTAQLEDTIFKVSGQLSTISRMQKYFRTRENRNFSTVKSTEQRIFNFSLVEVLMMAGMAALQVLVVRFFFQGARKVSATNGPVLEMPHSRTPPTTIEDILATADSDPEWATILEEQPIPPGAAYGTIGTLKKLSAGTLPRLQASLVANRPDDVAEVEVYVGVPATDLKPEAGRNRVLACYPRSTPSQAPRRERDEAKGAVIVLLHGGGHSLGSPESELPLARLLVQKFNAVVVLPSYRLAPEHPFPASFNDALETLKQIAMDSASLSHSPNDTQKPTSTRTNFLPSNLAGQINPKAGFILAGTSAGATISSSISHLYHKWRTSDPSPTAKSAPPVTGLMLCCGTCIHPYRVPSAYKSLYRSRAQNNEALPLDKDLSAMFESANRPDYNSPVWSSIDQQPHLDRGRVGEDHAWLKSNGVRVYFQVCGQDLSRDDGLIYEKVLREECGVQTRLDLYKGFGHVFWGMGGGYADMSMSRKRTEHSVEGVRWLLGRNEGIGGVN</sequence>
<reference evidence="11 12" key="1">
    <citation type="submission" date="2023-08" db="EMBL/GenBank/DDBJ databases">
        <title>Black Yeasts Isolated from many extreme environments.</title>
        <authorList>
            <person name="Coleine C."/>
            <person name="Stajich J.E."/>
            <person name="Selbmann L."/>
        </authorList>
    </citation>
    <scope>NUCLEOTIDE SEQUENCE [LARGE SCALE GENOMIC DNA]</scope>
    <source>
        <strain evidence="11 12">CCFEE 5885</strain>
    </source>
</reference>
<evidence type="ECO:0000256" key="8">
    <source>
        <dbReference type="SAM" id="Phobius"/>
    </source>
</evidence>
<dbReference type="InterPro" id="IPR015720">
    <property type="entry name" value="Emp24-like"/>
</dbReference>
<dbReference type="InterPro" id="IPR013094">
    <property type="entry name" value="AB_hydrolase_3"/>
</dbReference>
<evidence type="ECO:0000256" key="4">
    <source>
        <dbReference type="ARBA" id="ARBA00022729"/>
    </source>
</evidence>
<evidence type="ECO:0000256" key="2">
    <source>
        <dbReference type="ARBA" id="ARBA00007104"/>
    </source>
</evidence>
<dbReference type="EMBL" id="JAVRRG010000070">
    <property type="protein sequence ID" value="KAK5089799.1"/>
    <property type="molecule type" value="Genomic_DNA"/>
</dbReference>
<feature type="chain" id="PRO_5047286129" description="GOLD domain-containing protein" evidence="9">
    <location>
        <begin position="21"/>
        <end position="632"/>
    </location>
</feature>
<evidence type="ECO:0000313" key="12">
    <source>
        <dbReference type="Proteomes" id="UP001345013"/>
    </source>
</evidence>
<gene>
    <name evidence="11" type="ORF">LTR24_005851</name>
</gene>
<name>A0ABR0K7T5_9EURO</name>
<keyword evidence="3 8" id="KW-0812">Transmembrane</keyword>
<dbReference type="InterPro" id="IPR029058">
    <property type="entry name" value="AB_hydrolase_fold"/>
</dbReference>
<proteinExistence type="inferred from homology"/>
<keyword evidence="6 8" id="KW-0472">Membrane</keyword>
<dbReference type="InterPro" id="IPR036598">
    <property type="entry name" value="GOLD_dom_sf"/>
</dbReference>
<dbReference type="Pfam" id="PF01105">
    <property type="entry name" value="EMP24_GP25L"/>
    <property type="match status" value="1"/>
</dbReference>
<keyword evidence="4 9" id="KW-0732">Signal</keyword>
<evidence type="ECO:0000256" key="1">
    <source>
        <dbReference type="ARBA" id="ARBA00004479"/>
    </source>
</evidence>
<comment type="similarity">
    <text evidence="2">Belongs to the EMP24/GP25L family.</text>
</comment>
<accession>A0ABR0K7T5</accession>
<organism evidence="11 12">
    <name type="scientific">Lithohypha guttulata</name>
    <dbReference type="NCBI Taxonomy" id="1690604"/>
    <lineage>
        <taxon>Eukaryota</taxon>
        <taxon>Fungi</taxon>
        <taxon>Dikarya</taxon>
        <taxon>Ascomycota</taxon>
        <taxon>Pezizomycotina</taxon>
        <taxon>Eurotiomycetes</taxon>
        <taxon>Chaetothyriomycetidae</taxon>
        <taxon>Chaetothyriales</taxon>
        <taxon>Trichomeriaceae</taxon>
        <taxon>Lithohypha</taxon>
    </lineage>
</organism>